<feature type="domain" description="Rod shape-determining protein MreC beta-barrel core" evidence="5">
    <location>
        <begin position="111"/>
        <end position="251"/>
    </location>
</feature>
<comment type="similarity">
    <text evidence="1">Belongs to the MreC family.</text>
</comment>
<evidence type="ECO:0000259" key="5">
    <source>
        <dbReference type="Pfam" id="PF04085"/>
    </source>
</evidence>
<evidence type="ECO:0000313" key="7">
    <source>
        <dbReference type="Proteomes" id="UP000229098"/>
    </source>
</evidence>
<dbReference type="InterPro" id="IPR042175">
    <property type="entry name" value="Cell/Rod_MreC_2"/>
</dbReference>
<dbReference type="GO" id="GO:0008360">
    <property type="term" value="P:regulation of cell shape"/>
    <property type="evidence" value="ECO:0007669"/>
    <property type="project" value="UniProtKB-KW"/>
</dbReference>
<protein>
    <recommendedName>
        <fullName evidence="2">Cell shape-determining protein MreC</fullName>
    </recommendedName>
    <alternativeName>
        <fullName evidence="4">Cell shape protein MreC</fullName>
    </alternativeName>
</protein>
<keyword evidence="3" id="KW-0133">Cell shape</keyword>
<dbReference type="Gene3D" id="2.40.10.350">
    <property type="entry name" value="Rod shape-determining protein MreC, domain 2"/>
    <property type="match status" value="1"/>
</dbReference>
<evidence type="ECO:0000256" key="4">
    <source>
        <dbReference type="ARBA" id="ARBA00032089"/>
    </source>
</evidence>
<dbReference type="PANTHER" id="PTHR34138">
    <property type="entry name" value="CELL SHAPE-DETERMINING PROTEIN MREC"/>
    <property type="match status" value="1"/>
</dbReference>
<dbReference type="InterPro" id="IPR007221">
    <property type="entry name" value="MreC"/>
</dbReference>
<evidence type="ECO:0000256" key="2">
    <source>
        <dbReference type="ARBA" id="ARBA00013855"/>
    </source>
</evidence>
<dbReference type="Proteomes" id="UP000229098">
    <property type="component" value="Unassembled WGS sequence"/>
</dbReference>
<name>A0A2M8KVZ9_9BACT</name>
<sequence>MLKKYGISAFVIVFFLLTAIGGFLKPVETGALRVVRPLLIVLDKTGQFAGSFTSTIARIPYNSEEVRVLRMEVAALRADLAYKEDLERENILLRSMAGRGAEEESYVLARVIGRSFNGLDDSIVLDIGSAEGIETGFPVLAEGAIHIGFVEEVTHNSARVRLFSRIGERQEVYLPESSVSSVAEGEGLGVITLHVPDSIAITKGEPVFSAGQRDYFLGFVEAVSRVESGPFQIIKMGLPFSVRDVRDVFVILN</sequence>
<dbReference type="InterPro" id="IPR055342">
    <property type="entry name" value="MreC_beta-barrel_core"/>
</dbReference>
<gene>
    <name evidence="6" type="ORF">COU90_04515</name>
</gene>
<evidence type="ECO:0000256" key="1">
    <source>
        <dbReference type="ARBA" id="ARBA00009369"/>
    </source>
</evidence>
<dbReference type="InterPro" id="IPR042177">
    <property type="entry name" value="Cell/Rod_1"/>
</dbReference>
<reference evidence="7" key="1">
    <citation type="submission" date="2017-09" db="EMBL/GenBank/DDBJ databases">
        <title>Depth-based differentiation of microbial function through sediment-hosted aquifers and enrichment of novel symbionts in the deep terrestrial subsurface.</title>
        <authorList>
            <person name="Probst A.J."/>
            <person name="Ladd B."/>
            <person name="Jarett J.K."/>
            <person name="Geller-Mcgrath D.E."/>
            <person name="Sieber C.M.K."/>
            <person name="Emerson J.B."/>
            <person name="Anantharaman K."/>
            <person name="Thomas B.C."/>
            <person name="Malmstrom R."/>
            <person name="Stieglmeier M."/>
            <person name="Klingl A."/>
            <person name="Woyke T."/>
            <person name="Ryan C.M."/>
            <person name="Banfield J.F."/>
        </authorList>
    </citation>
    <scope>NUCLEOTIDE SEQUENCE [LARGE SCALE GENOMIC DNA]</scope>
</reference>
<dbReference type="GO" id="GO:0005886">
    <property type="term" value="C:plasma membrane"/>
    <property type="evidence" value="ECO:0007669"/>
    <property type="project" value="TreeGrafter"/>
</dbReference>
<dbReference type="Gene3D" id="2.40.10.340">
    <property type="entry name" value="Rod shape-determining protein MreC, domain 1"/>
    <property type="match status" value="1"/>
</dbReference>
<evidence type="ECO:0000313" key="6">
    <source>
        <dbReference type="EMBL" id="PJE64105.1"/>
    </source>
</evidence>
<proteinExistence type="inferred from homology"/>
<evidence type="ECO:0000256" key="3">
    <source>
        <dbReference type="ARBA" id="ARBA00022960"/>
    </source>
</evidence>
<comment type="caution">
    <text evidence="6">The sequence shown here is derived from an EMBL/GenBank/DDBJ whole genome shotgun (WGS) entry which is preliminary data.</text>
</comment>
<dbReference type="Pfam" id="PF04085">
    <property type="entry name" value="MreC"/>
    <property type="match status" value="1"/>
</dbReference>
<dbReference type="EMBL" id="PFEF01000010">
    <property type="protein sequence ID" value="PJE64105.1"/>
    <property type="molecule type" value="Genomic_DNA"/>
</dbReference>
<organism evidence="6 7">
    <name type="scientific">Candidatus Ryanbacteria bacterium CG10_big_fil_rev_8_21_14_0_10_43_42</name>
    <dbReference type="NCBI Taxonomy" id="1974864"/>
    <lineage>
        <taxon>Bacteria</taxon>
        <taxon>Candidatus Ryaniibacteriota</taxon>
    </lineage>
</organism>
<dbReference type="AlphaFoldDB" id="A0A2M8KVZ9"/>
<accession>A0A2M8KVZ9</accession>
<dbReference type="PANTHER" id="PTHR34138:SF1">
    <property type="entry name" value="CELL SHAPE-DETERMINING PROTEIN MREC"/>
    <property type="match status" value="1"/>
</dbReference>